<evidence type="ECO:0000256" key="1">
    <source>
        <dbReference type="SAM" id="Phobius"/>
    </source>
</evidence>
<feature type="transmembrane region" description="Helical" evidence="1">
    <location>
        <begin position="6"/>
        <end position="24"/>
    </location>
</feature>
<dbReference type="EMBL" id="CP103143">
    <property type="protein sequence ID" value="UVQ77630.1"/>
    <property type="molecule type" value="Genomic_DNA"/>
</dbReference>
<gene>
    <name evidence="2" type="ORF">NXY30_29465</name>
</gene>
<protein>
    <submittedName>
        <fullName evidence="2">Uncharacterized protein</fullName>
    </submittedName>
</protein>
<organism evidence="2 3">
    <name type="scientific">Bacteroides faecis</name>
    <dbReference type="NCBI Taxonomy" id="674529"/>
    <lineage>
        <taxon>Bacteria</taxon>
        <taxon>Pseudomonadati</taxon>
        <taxon>Bacteroidota</taxon>
        <taxon>Bacteroidia</taxon>
        <taxon>Bacteroidales</taxon>
        <taxon>Bacteroidaceae</taxon>
        <taxon>Bacteroides</taxon>
    </lineage>
</organism>
<keyword evidence="1" id="KW-1133">Transmembrane helix</keyword>
<geneLocation type="plasmid" evidence="2 3">
    <name>unnamed2</name>
</geneLocation>
<keyword evidence="1" id="KW-0812">Transmembrane</keyword>
<name>A0ABY5TIL2_9BACE</name>
<keyword evidence="3" id="KW-1185">Reference proteome</keyword>
<sequence length="89" mass="10215">MDILFLMVFFLLLLGFLYLLYKGIKTYIKLIIGCWLLGHKIKSAVLFAGGITGIIVSIFLIEFLAVIFIAWVVLGLCCNTKPIIYYYHY</sequence>
<evidence type="ECO:0000313" key="3">
    <source>
        <dbReference type="Proteomes" id="UP001060104"/>
    </source>
</evidence>
<feature type="transmembrane region" description="Helical" evidence="1">
    <location>
        <begin position="45"/>
        <end position="74"/>
    </location>
</feature>
<reference evidence="2" key="1">
    <citation type="submission" date="2022-08" db="EMBL/GenBank/DDBJ databases">
        <title>Genome Sequencing of Bacteroides fragilis Group Isolates with Nanopore Technology.</title>
        <authorList>
            <person name="Tisza M.J."/>
            <person name="Smith D."/>
            <person name="Dekker J.P."/>
        </authorList>
    </citation>
    <scope>NUCLEOTIDE SEQUENCE</scope>
    <source>
        <strain evidence="2">BFG-527</strain>
        <plasmid evidence="2">unnamed2</plasmid>
    </source>
</reference>
<accession>A0ABY5TIL2</accession>
<evidence type="ECO:0000313" key="2">
    <source>
        <dbReference type="EMBL" id="UVQ77630.1"/>
    </source>
</evidence>
<dbReference type="RefSeq" id="WP_138273562.1">
    <property type="nucleotide sequence ID" value="NZ_CP103143.1"/>
</dbReference>
<keyword evidence="2" id="KW-0614">Plasmid</keyword>
<proteinExistence type="predicted"/>
<keyword evidence="1" id="KW-0472">Membrane</keyword>
<dbReference type="Proteomes" id="UP001060104">
    <property type="component" value="Plasmid unnamed2"/>
</dbReference>